<evidence type="ECO:0000313" key="2">
    <source>
        <dbReference type="EMBL" id="MCW4133018.1"/>
    </source>
</evidence>
<evidence type="ECO:0000259" key="1">
    <source>
        <dbReference type="Pfam" id="PF03235"/>
    </source>
</evidence>
<organism evidence="2 3">
    <name type="scientific">Segatella copri</name>
    <dbReference type="NCBI Taxonomy" id="165179"/>
    <lineage>
        <taxon>Bacteria</taxon>
        <taxon>Pseudomonadati</taxon>
        <taxon>Bacteroidota</taxon>
        <taxon>Bacteroidia</taxon>
        <taxon>Bacteroidales</taxon>
        <taxon>Prevotellaceae</taxon>
        <taxon>Segatella</taxon>
    </lineage>
</organism>
<dbReference type="PANTHER" id="PTHR39639">
    <property type="entry name" value="CHROMOSOME 16, WHOLE GENOME SHOTGUN SEQUENCE"/>
    <property type="match status" value="1"/>
</dbReference>
<name>A0AAW5UEQ0_9BACT</name>
<evidence type="ECO:0000313" key="3">
    <source>
        <dbReference type="Proteomes" id="UP001209417"/>
    </source>
</evidence>
<feature type="domain" description="GmrSD restriction endonucleases N-terminal" evidence="1">
    <location>
        <begin position="104"/>
        <end position="262"/>
    </location>
</feature>
<protein>
    <submittedName>
        <fullName evidence="2">DUF262 domain-containing protein</fullName>
    </submittedName>
</protein>
<gene>
    <name evidence="2" type="ORF">ONT19_15815</name>
</gene>
<proteinExistence type="predicted"/>
<dbReference type="Proteomes" id="UP001209417">
    <property type="component" value="Unassembled WGS sequence"/>
</dbReference>
<dbReference type="Pfam" id="PF03235">
    <property type="entry name" value="GmrSD_N"/>
    <property type="match status" value="1"/>
</dbReference>
<dbReference type="AlphaFoldDB" id="A0AAW5UEQ0"/>
<dbReference type="RefSeq" id="WP_264953473.1">
    <property type="nucleotide sequence ID" value="NZ_JAPDVE010000017.1"/>
</dbReference>
<dbReference type="EMBL" id="JAPDVG010000002">
    <property type="protein sequence ID" value="MCW4133018.1"/>
    <property type="molecule type" value="Genomic_DNA"/>
</dbReference>
<dbReference type="InterPro" id="IPR004919">
    <property type="entry name" value="GmrSD_N"/>
</dbReference>
<comment type="caution">
    <text evidence="2">The sequence shown here is derived from an EMBL/GenBank/DDBJ whole genome shotgun (WGS) entry which is preliminary data.</text>
</comment>
<dbReference type="PANTHER" id="PTHR39639:SF1">
    <property type="entry name" value="DUF262 DOMAIN-CONTAINING PROTEIN"/>
    <property type="match status" value="1"/>
</dbReference>
<reference evidence="2" key="1">
    <citation type="submission" date="2022-11" db="EMBL/GenBank/DDBJ databases">
        <title>Genomic repertoires linked with pathogenic potency of arthritogenic Prevotella copri isolated from the gut of rheumatoid arthritis patients.</title>
        <authorList>
            <person name="Nii T."/>
            <person name="Maeda Y."/>
            <person name="Motooka D."/>
            <person name="Naito M."/>
            <person name="Matsumoto Y."/>
            <person name="Ogawa T."/>
            <person name="Oguro-Igashira E."/>
            <person name="Kishikawa T."/>
            <person name="Yamashita M."/>
            <person name="Koizumi S."/>
            <person name="Kurakawa T."/>
            <person name="Okumura R."/>
            <person name="Kayama H."/>
            <person name="Murakami M."/>
            <person name="Sakaguchi T."/>
            <person name="Das B."/>
            <person name="Nakamura S."/>
            <person name="Okada Y."/>
            <person name="Kumanogoh A."/>
            <person name="Takeda K."/>
        </authorList>
    </citation>
    <scope>NUCLEOTIDE SEQUENCE</scope>
    <source>
        <strain evidence="2">H019-1</strain>
    </source>
</reference>
<accession>A0AAW5UEQ0</accession>
<sequence length="467" mass="54010">MQFDINNKLMDLSLLSNGNDNFSLVSDSGKVYLKLKADAPGHLEYDLPSLFTESEEVVANKLDELYKVFLQDSYTGIESDEDEKITDPFNPEDISIETRVTPMETILRRIKQGTLILNPDFQRKEVWTDVRKSQLIESILLEIPIPMFYVSSEEDGKWTVVDGLQRISAFRDFVLGINFVNGRKAKEEGAGMRLTGLEFLKELEGKQMKNLPTKLYNRILEAEFSVTVINPGTPEEVKRNIFKRINTGGMPLSPQEIRNALYGGAVSVLLNDMSEEKIFKKATGNSVKDLRMEDKELLLRFLSFVIRPPHTYKKTQSIDTWLSDTMIIYNSFPSLKNRDLIRREREGMVSVSDVRVLSKDEIMDIFLIAMRRARKMFGDHAFRKSYGNMRRRPINKCLFETWGVLLGNMSDMDFTKLFVHRNQFMDDYSKLLDDEKFIIAISRDSMRPSSVTLRYNTLEKLIKIYTL</sequence>